<keyword evidence="7" id="KW-1185">Reference proteome</keyword>
<evidence type="ECO:0000256" key="1">
    <source>
        <dbReference type="ARBA" id="ARBA00008814"/>
    </source>
</evidence>
<comment type="similarity">
    <text evidence="1">Belongs to the bacterial solute-binding protein 8 family.</text>
</comment>
<dbReference type="PANTHER" id="PTHR30535:SF34">
    <property type="entry name" value="MOLYBDATE-BINDING PROTEIN MOLA"/>
    <property type="match status" value="1"/>
</dbReference>
<keyword evidence="2 4" id="KW-0732">Signal</keyword>
<dbReference type="Proteomes" id="UP001556040">
    <property type="component" value="Unassembled WGS sequence"/>
</dbReference>
<dbReference type="RefSeq" id="WP_367778229.1">
    <property type="nucleotide sequence ID" value="NZ_JBFMIA010000002.1"/>
</dbReference>
<dbReference type="PROSITE" id="PS50983">
    <property type="entry name" value="FE_B12_PBP"/>
    <property type="match status" value="1"/>
</dbReference>
<dbReference type="PANTHER" id="PTHR30535">
    <property type="entry name" value="VITAMIN B12-BINDING PROTEIN"/>
    <property type="match status" value="1"/>
</dbReference>
<evidence type="ECO:0000259" key="5">
    <source>
        <dbReference type="PROSITE" id="PS50983"/>
    </source>
</evidence>
<comment type="caution">
    <text evidence="6">The sequence shown here is derived from an EMBL/GenBank/DDBJ whole genome shotgun (WGS) entry which is preliminary data.</text>
</comment>
<evidence type="ECO:0000256" key="4">
    <source>
        <dbReference type="SAM" id="SignalP"/>
    </source>
</evidence>
<dbReference type="EMBL" id="JBFMIA010000002">
    <property type="protein sequence ID" value="MEW9500881.1"/>
    <property type="molecule type" value="Genomic_DNA"/>
</dbReference>
<proteinExistence type="inferred from homology"/>
<feature type="coiled-coil region" evidence="3">
    <location>
        <begin position="166"/>
        <end position="193"/>
    </location>
</feature>
<reference evidence="6 7" key="1">
    <citation type="journal article" date="1979" name="Int. J. Syst. Evol. Microbiol.">
        <title>Bacillus globisporus subsp. marinus subsp. nov.</title>
        <authorList>
            <person name="Liu H."/>
        </authorList>
    </citation>
    <scope>NUCLEOTIDE SEQUENCE [LARGE SCALE GENOMIC DNA]</scope>
    <source>
        <strain evidence="6 7">DSM 1297</strain>
    </source>
</reference>
<name>A0ABV3Q0K6_9BACL</name>
<dbReference type="NCBIfam" id="NF038402">
    <property type="entry name" value="TroA_like"/>
    <property type="match status" value="1"/>
</dbReference>
<accession>A0ABV3Q0K6</accession>
<organism evidence="6 7">
    <name type="scientific">Jeotgalibacillus marinus</name>
    <dbReference type="NCBI Taxonomy" id="86667"/>
    <lineage>
        <taxon>Bacteria</taxon>
        <taxon>Bacillati</taxon>
        <taxon>Bacillota</taxon>
        <taxon>Bacilli</taxon>
        <taxon>Bacillales</taxon>
        <taxon>Caryophanaceae</taxon>
        <taxon>Jeotgalibacillus</taxon>
    </lineage>
</organism>
<dbReference type="Gene3D" id="3.40.50.1980">
    <property type="entry name" value="Nitrogenase molybdenum iron protein domain"/>
    <property type="match status" value="2"/>
</dbReference>
<evidence type="ECO:0000313" key="7">
    <source>
        <dbReference type="Proteomes" id="UP001556040"/>
    </source>
</evidence>
<dbReference type="PROSITE" id="PS51257">
    <property type="entry name" value="PROKAR_LIPOPROTEIN"/>
    <property type="match status" value="1"/>
</dbReference>
<protein>
    <submittedName>
        <fullName evidence="6">ABC transporter substrate-binding protein</fullName>
    </submittedName>
</protein>
<gene>
    <name evidence="6" type="ORF">AB1471_03580</name>
</gene>
<evidence type="ECO:0000256" key="3">
    <source>
        <dbReference type="SAM" id="Coils"/>
    </source>
</evidence>
<keyword evidence="3" id="KW-0175">Coiled coil</keyword>
<dbReference type="InterPro" id="IPR054828">
    <property type="entry name" value="Vit_B12_bind_prot"/>
</dbReference>
<feature type="domain" description="Fe/B12 periplasmic-binding" evidence="5">
    <location>
        <begin position="59"/>
        <end position="314"/>
    </location>
</feature>
<dbReference type="CDD" id="cd01143">
    <property type="entry name" value="YvrC"/>
    <property type="match status" value="1"/>
</dbReference>
<evidence type="ECO:0000313" key="6">
    <source>
        <dbReference type="EMBL" id="MEW9500881.1"/>
    </source>
</evidence>
<dbReference type="InterPro" id="IPR050902">
    <property type="entry name" value="ABC_Transporter_SBP"/>
</dbReference>
<feature type="signal peptide" evidence="4">
    <location>
        <begin position="1"/>
        <end position="18"/>
    </location>
</feature>
<dbReference type="InterPro" id="IPR002491">
    <property type="entry name" value="ABC_transptr_periplasmic_BD"/>
</dbReference>
<dbReference type="SUPFAM" id="SSF53807">
    <property type="entry name" value="Helical backbone' metal receptor"/>
    <property type="match status" value="1"/>
</dbReference>
<sequence>MKNWKWMISLLVALGLLAACGDPDTETGSDSEQSVETAFPVTITDATGEEVTIDEEPKAIVSMIPSNTEIVYALGLDEEIVGVSDFDNYPEEAEDVEKIGGMEFNVEKIISLQPDVVLAHDSNSTQEDGLKQIEDAGITVVVIENATSFDQVYDTIDTIGKVTGKVTEAEQVIEDMQDGFAEIEEKAATVEEADRKKVLIAVSQMPDVYVAGNDTFMQEMLDLIQADNAAGEQDGFPMLAEEEIVRLNPDTVVVTSGYYEENLTQEWLTHGSFSDLTAVQNEDIQEVSSDPVNRSGPRLVEGAQELAEAIYPDIFSE</sequence>
<dbReference type="Pfam" id="PF01497">
    <property type="entry name" value="Peripla_BP_2"/>
    <property type="match status" value="1"/>
</dbReference>
<evidence type="ECO:0000256" key="2">
    <source>
        <dbReference type="ARBA" id="ARBA00022729"/>
    </source>
</evidence>
<feature type="chain" id="PRO_5045375422" evidence="4">
    <location>
        <begin position="19"/>
        <end position="317"/>
    </location>
</feature>